<dbReference type="SUPFAM" id="SSF56112">
    <property type="entry name" value="Protein kinase-like (PK-like)"/>
    <property type="match status" value="1"/>
</dbReference>
<proteinExistence type="predicted"/>
<keyword evidence="1" id="KW-0723">Serine/threonine-protein kinase</keyword>
<keyword evidence="1" id="KW-0808">Transferase</keyword>
<organism evidence="1">
    <name type="scientific">Candidatus Aramenus sulfurataquae</name>
    <dbReference type="NCBI Taxonomy" id="1326980"/>
    <lineage>
        <taxon>Archaea</taxon>
        <taxon>Thermoproteota</taxon>
        <taxon>Thermoprotei</taxon>
        <taxon>Sulfolobales</taxon>
        <taxon>Sulfolobaceae</taxon>
        <taxon>Candidatus Aramenus</taxon>
    </lineage>
</organism>
<dbReference type="InterPro" id="IPR011009">
    <property type="entry name" value="Kinase-like_dom_sf"/>
</dbReference>
<reference evidence="1" key="1">
    <citation type="submission" date="2022-05" db="EMBL/GenBank/DDBJ databases">
        <title>Metagenome Sequencing of an Archaeal-Dominated Microbial Community from a Hot Spring at the Los Azufres Geothermal Field, Mexico.</title>
        <authorList>
            <person name="Marin-Paredes R."/>
            <person name="Martinez-Romero E."/>
            <person name="Servin-Garciduenas L.E."/>
        </authorList>
    </citation>
    <scope>NUCLEOTIDE SEQUENCE</scope>
    <source>
        <strain evidence="1">AZ1-454</strain>
    </source>
</reference>
<dbReference type="EMBL" id="JZWS02000003">
    <property type="protein sequence ID" value="MCL7343971.1"/>
    <property type="molecule type" value="Genomic_DNA"/>
</dbReference>
<protein>
    <submittedName>
        <fullName evidence="1">Serine/threonine protein kinase</fullName>
    </submittedName>
</protein>
<dbReference type="AlphaFoldDB" id="A0AAE3K1X6"/>
<dbReference type="GO" id="GO:0004674">
    <property type="term" value="F:protein serine/threonine kinase activity"/>
    <property type="evidence" value="ECO:0007669"/>
    <property type="project" value="UniProtKB-KW"/>
</dbReference>
<name>A0AAE3K1X6_9CREN</name>
<evidence type="ECO:0000313" key="1">
    <source>
        <dbReference type="EMBL" id="MCL7343971.1"/>
    </source>
</evidence>
<sequence>MPEEVFEKDPNLVEIRAFIYPKFDEGIYRELVENGITHAYSFGGVQYGKLKVLGKGKTGVVVLLDRDKAVKIRRTDSPKESLELEARIQEMAYPSSPKAYFYGRNFIVMEYVRGRTLTPKDLGALPDLLVRARYLEEVKIEHLELSRPWRNVLYNGERTYIIDYDSSQVKENPNNVTKVLSAFKLYELAREYKKGRDLRKVLSTLTKLLPSSSK</sequence>
<gene>
    <name evidence="1" type="ORF">TQ35_005285</name>
</gene>
<comment type="caution">
    <text evidence="1">The sequence shown here is derived from an EMBL/GenBank/DDBJ whole genome shotgun (WGS) entry which is preliminary data.</text>
</comment>
<keyword evidence="1" id="KW-0418">Kinase</keyword>
<accession>A0AAE3K1X6</accession>